<dbReference type="PANTHER" id="PTHR44394:SF1">
    <property type="entry name" value="BETA-ALANINE-ACTIVATING ENZYME"/>
    <property type="match status" value="1"/>
</dbReference>
<evidence type="ECO:0000259" key="1">
    <source>
        <dbReference type="Pfam" id="PF22818"/>
    </source>
</evidence>
<gene>
    <name evidence="2" type="ORF">GBM95_04450</name>
</gene>
<dbReference type="AlphaFoldDB" id="A0A6I1ELE1"/>
<dbReference type="Proteomes" id="UP000430564">
    <property type="component" value="Unassembled WGS sequence"/>
</dbReference>
<dbReference type="SUPFAM" id="SSF54637">
    <property type="entry name" value="Thioesterase/thiol ester dehydrase-isomerase"/>
    <property type="match status" value="1"/>
</dbReference>
<protein>
    <submittedName>
        <fullName evidence="2">AMP-binding protein</fullName>
    </submittedName>
</protein>
<dbReference type="InterPro" id="IPR045851">
    <property type="entry name" value="AMP-bd_C_sf"/>
</dbReference>
<dbReference type="Gene3D" id="3.30.300.30">
    <property type="match status" value="1"/>
</dbReference>
<dbReference type="InterPro" id="IPR054545">
    <property type="entry name" value="ApeI-like"/>
</dbReference>
<comment type="caution">
    <text evidence="2">The sequence shown here is derived from an EMBL/GenBank/DDBJ whole genome shotgun (WGS) entry which is preliminary data.</text>
</comment>
<name>A0A6I1ELE1_9BURK</name>
<evidence type="ECO:0000313" key="2">
    <source>
        <dbReference type="EMBL" id="KAB7661661.1"/>
    </source>
</evidence>
<dbReference type="InterPro" id="IPR029069">
    <property type="entry name" value="HotDog_dom_sf"/>
</dbReference>
<dbReference type="EMBL" id="WEHX01000017">
    <property type="protein sequence ID" value="KAB7661661.1"/>
    <property type="molecule type" value="Genomic_DNA"/>
</dbReference>
<sequence>MLTLRGFLAGTAAWRDAALALPADARENAVLYSEDALELLPALFGFWAAGVHVILPGDILPGTLKHLEDSGVALDKTFLALGAVGMDAGNRIAHLVSPVERTSDFNALEAPHDLGLLDDKAPLLSLLTSGSTGKAKLCRKRLEQAFLEPESIDAGIPGGTPALGAIEVLGTVSAQHIYGLLFRALWPLLSMEALIVGKRLHYPENLAAALKEAKVRGHRAVVIAAPAHLKRFTDPTLFEDARDRVILAFSSTGPLDDEDARVARAALGLFPMEVLGSTETGGIAWRRRSLESDGTISTPPWKTVPGITAGVRLEDGRVLPEGEGLLTLSGRHLDHEGWNDGSDRIRLNNTGFTLLGRADRIVKIEGKRVALPEVEALLVKGGLASEAKVFAFGEGRREALAAVLKPAPQIKDIFLADGKAAAVRKLREELGRNLPAVSIPRRWRLVDELPANAQGKTTVKALESLFDPRRPEWLLESDEVHEGTRHLRLRLEASPGLEWFRGHFPGLPILPGVAQLLLVERAFRAYAHVSGDFKATQVKTLKFRAVTTPGMRLALELECPCGISSEESFSLKFAWKKIGDSEDVQSSGTIVFTSD</sequence>
<proteinExistence type="predicted"/>
<dbReference type="InterPro" id="IPR052091">
    <property type="entry name" value="Beta-ala_Activ/Resist"/>
</dbReference>
<dbReference type="Gene3D" id="3.40.50.12780">
    <property type="entry name" value="N-terminal domain of ligase-like"/>
    <property type="match status" value="1"/>
</dbReference>
<dbReference type="SUPFAM" id="SSF56801">
    <property type="entry name" value="Acetyl-CoA synthetase-like"/>
    <property type="match status" value="1"/>
</dbReference>
<dbReference type="GO" id="GO:0043041">
    <property type="term" value="P:amino acid activation for nonribosomal peptide biosynthetic process"/>
    <property type="evidence" value="ECO:0007669"/>
    <property type="project" value="TreeGrafter"/>
</dbReference>
<evidence type="ECO:0000313" key="3">
    <source>
        <dbReference type="Proteomes" id="UP000430564"/>
    </source>
</evidence>
<dbReference type="OrthoDB" id="9787658at2"/>
<organism evidence="2 3">
    <name type="scientific">Sutterella seckii</name>
    <dbReference type="NCBI Taxonomy" id="1944635"/>
    <lineage>
        <taxon>Bacteria</taxon>
        <taxon>Pseudomonadati</taxon>
        <taxon>Pseudomonadota</taxon>
        <taxon>Betaproteobacteria</taxon>
        <taxon>Burkholderiales</taxon>
        <taxon>Sutterellaceae</taxon>
        <taxon>Sutterella</taxon>
    </lineage>
</organism>
<feature type="domain" description="ApeI dehydratase-like" evidence="1">
    <location>
        <begin position="484"/>
        <end position="561"/>
    </location>
</feature>
<reference evidence="2 3" key="1">
    <citation type="submission" date="2019-10" db="EMBL/GenBank/DDBJ databases">
        <title>Genome diversity of Sutterella seckii.</title>
        <authorList>
            <person name="Chaplin A.V."/>
            <person name="Sokolova S.R."/>
            <person name="Mosin K.A."/>
            <person name="Ivanova E.L."/>
            <person name="Kochetkova T.O."/>
            <person name="Goltsov A.Y."/>
            <person name="Trofimov D.Y."/>
            <person name="Efimov B.A."/>
        </authorList>
    </citation>
    <scope>NUCLEOTIDE SEQUENCE [LARGE SCALE GENOMIC DNA]</scope>
    <source>
        <strain evidence="2 3">ASD393</strain>
    </source>
</reference>
<dbReference type="Pfam" id="PF22818">
    <property type="entry name" value="ApeI-like"/>
    <property type="match status" value="1"/>
</dbReference>
<dbReference type="PANTHER" id="PTHR44394">
    <property type="entry name" value="BETA-ALANINE-ACTIVATING ENZYME"/>
    <property type="match status" value="1"/>
</dbReference>
<dbReference type="Gene3D" id="3.10.129.10">
    <property type="entry name" value="Hotdog Thioesterase"/>
    <property type="match status" value="1"/>
</dbReference>
<accession>A0A6I1ELE1</accession>
<dbReference type="InterPro" id="IPR042099">
    <property type="entry name" value="ANL_N_sf"/>
</dbReference>